<dbReference type="InterPro" id="IPR014001">
    <property type="entry name" value="Helicase_ATP-bd"/>
</dbReference>
<evidence type="ECO:0000313" key="2">
    <source>
        <dbReference type="EMBL" id="RRJ26823.1"/>
    </source>
</evidence>
<dbReference type="Pfam" id="PF04851">
    <property type="entry name" value="ResIII"/>
    <property type="match status" value="1"/>
</dbReference>
<keyword evidence="2" id="KW-0378">Hydrolase</keyword>
<gene>
    <name evidence="2" type="ORF">EHV10_02070</name>
</gene>
<dbReference type="PROSITE" id="PS51192">
    <property type="entry name" value="HELICASE_ATP_BIND_1"/>
    <property type="match status" value="1"/>
</dbReference>
<dbReference type="GO" id="GO:0003677">
    <property type="term" value="F:DNA binding"/>
    <property type="evidence" value="ECO:0007669"/>
    <property type="project" value="InterPro"/>
</dbReference>
<proteinExistence type="predicted"/>
<comment type="caution">
    <text evidence="2">The sequence shown here is derived from an EMBL/GenBank/DDBJ whole genome shotgun (WGS) entry which is preliminary data.</text>
</comment>
<dbReference type="SMART" id="SM00487">
    <property type="entry name" value="DEXDc"/>
    <property type="match status" value="1"/>
</dbReference>
<evidence type="ECO:0000259" key="1">
    <source>
        <dbReference type="PROSITE" id="PS51192"/>
    </source>
</evidence>
<dbReference type="Proteomes" id="UP000272490">
    <property type="component" value="Unassembled WGS sequence"/>
</dbReference>
<feature type="domain" description="Helicase ATP-binding" evidence="1">
    <location>
        <begin position="46"/>
        <end position="308"/>
    </location>
</feature>
<keyword evidence="2" id="KW-0347">Helicase</keyword>
<accession>A0A3P3R2J9</accession>
<dbReference type="OrthoDB" id="366844at2"/>
<evidence type="ECO:0000313" key="3">
    <source>
        <dbReference type="Proteomes" id="UP000272490"/>
    </source>
</evidence>
<dbReference type="GO" id="GO:0016818">
    <property type="term" value="F:hydrolase activity, acting on acid anhydrides, in phosphorus-containing anhydrides"/>
    <property type="evidence" value="ECO:0007669"/>
    <property type="project" value="InterPro"/>
</dbReference>
<organism evidence="2 3">
    <name type="scientific">Lachnoanaerobaculum gingivalis</name>
    <dbReference type="NCBI Taxonomy" id="2490855"/>
    <lineage>
        <taxon>Bacteria</taxon>
        <taxon>Bacillati</taxon>
        <taxon>Bacillota</taxon>
        <taxon>Clostridia</taxon>
        <taxon>Lachnospirales</taxon>
        <taxon>Lachnospiraceae</taxon>
        <taxon>Lachnoanaerobaculum</taxon>
    </lineage>
</organism>
<name>A0A3P3R2J9_9FIRM</name>
<keyword evidence="2" id="KW-0547">Nucleotide-binding</keyword>
<dbReference type="RefSeq" id="WP_128673189.1">
    <property type="nucleotide sequence ID" value="NZ_CAUQHB010000089.1"/>
</dbReference>
<keyword evidence="3" id="KW-1185">Reference proteome</keyword>
<dbReference type="AlphaFoldDB" id="A0A3P3R2J9"/>
<dbReference type="GO" id="GO:0006139">
    <property type="term" value="P:nucleobase-containing compound metabolic process"/>
    <property type="evidence" value="ECO:0007669"/>
    <property type="project" value="InterPro"/>
</dbReference>
<dbReference type="InterPro" id="IPR006555">
    <property type="entry name" value="ATP-dep_Helicase_C"/>
</dbReference>
<dbReference type="EMBL" id="RRCO01000001">
    <property type="protein sequence ID" value="RRJ26823.1"/>
    <property type="molecule type" value="Genomic_DNA"/>
</dbReference>
<sequence>MNLLSKLNSSSKTKTIEPREIFMTLPSKAMGYGYPRDVQSEVWKKWFDVRNEKNVILKMNTGSGKTVVGLIMLQSCLNEGKGPAIYVVPDNYLVMQVIDEAKRLGIFVTADKDDYNYSNSKAILVTSIQTIVNGHSYFGMRECGNYPIGSIIIDDVHACMDKITDQFMIRINAGTDAYRELIAIFSSSLRDYNPKSYIDVVEMKDCRKNILVPYWEWQRQQDNVYRILKKYNNKDNSEIYFGLPLLERSLDTCDCIITASTIEISPKGIDLYNISSLEDASRRIYMSATLADDSVFISALGLDIGDMKNIITPENANDIGDRLVIFPKHINSEISEVEIKKKVEEIAKKYNVVILVPSFSRAEFWDEQRERTATKDNIDKVVNKLKSGVHLGKVIFVNRYDGIDLPGDACRMLVIDGLPPLNSIKDRYIQSVAPQSTILLREQVQRIEQGMGRGVRFNDDECCVVLMGDELSDVLSRGKGIDYFSAATKCQYDLSKQLWDLLVSETGSKPTIDQIFELANYSLEKNPEWIKTCKESLATVKYSNEARVDERIVAQRKAFEKSINMQWIDAAETIKMVKDKEDDKRTKGYLCQIQAEYTNKTDPVLAQEILTVGKNLSAAILSPIRGIQYKRTINTIPQAQAISTNISARKLGLNELLVYIDGILSNLCMESEYEKFEEALNQVGVSLGFVCSRPDKETGGYGPDNLWAIDSSKYLVIECKTEATTQTIKKDYCNQLSGSVHWFKENYVYPNECIPIIVHPSKFVDIVASPNENMRVMTEKELTFFRKNLRDFYSTLCHNGNINDINKINELLHIYKLRKDDIVNMYTVKFERKS</sequence>
<dbReference type="GO" id="GO:0005524">
    <property type="term" value="F:ATP binding"/>
    <property type="evidence" value="ECO:0007669"/>
    <property type="project" value="InterPro"/>
</dbReference>
<dbReference type="InterPro" id="IPR027417">
    <property type="entry name" value="P-loop_NTPase"/>
</dbReference>
<protein>
    <submittedName>
        <fullName evidence="2">DEAD/DEAH box helicase</fullName>
    </submittedName>
</protein>
<dbReference type="Pfam" id="PF13307">
    <property type="entry name" value="Helicase_C_2"/>
    <property type="match status" value="1"/>
</dbReference>
<dbReference type="SUPFAM" id="SSF52540">
    <property type="entry name" value="P-loop containing nucleoside triphosphate hydrolases"/>
    <property type="match status" value="2"/>
</dbReference>
<dbReference type="InterPro" id="IPR006935">
    <property type="entry name" value="Helicase/UvrB_N"/>
</dbReference>
<dbReference type="SMART" id="SM00491">
    <property type="entry name" value="HELICc2"/>
    <property type="match status" value="1"/>
</dbReference>
<dbReference type="Gene3D" id="3.40.50.300">
    <property type="entry name" value="P-loop containing nucleotide triphosphate hydrolases"/>
    <property type="match status" value="2"/>
</dbReference>
<dbReference type="GO" id="GO:0004386">
    <property type="term" value="F:helicase activity"/>
    <property type="evidence" value="ECO:0007669"/>
    <property type="project" value="UniProtKB-KW"/>
</dbReference>
<keyword evidence="2" id="KW-0067">ATP-binding</keyword>
<reference evidence="2 3" key="1">
    <citation type="submission" date="2018-11" db="EMBL/GenBank/DDBJ databases">
        <title>Genome sequencing of Lachnoanaerobaculum sp. KCOM 2030 (= ChDC B114).</title>
        <authorList>
            <person name="Kook J.-K."/>
            <person name="Park S.-N."/>
            <person name="Lim Y.K."/>
        </authorList>
    </citation>
    <scope>NUCLEOTIDE SEQUENCE [LARGE SCALE GENOMIC DNA]</scope>
    <source>
        <strain evidence="2 3">KCOM 2030</strain>
    </source>
</reference>